<feature type="transmembrane region" description="Helical" evidence="6">
    <location>
        <begin position="104"/>
        <end position="126"/>
    </location>
</feature>
<feature type="transmembrane region" description="Helical" evidence="6">
    <location>
        <begin position="304"/>
        <end position="327"/>
    </location>
</feature>
<evidence type="ECO:0000313" key="8">
    <source>
        <dbReference type="Proteomes" id="UP000500938"/>
    </source>
</evidence>
<proteinExistence type="predicted"/>
<evidence type="ECO:0000256" key="5">
    <source>
        <dbReference type="ARBA" id="ARBA00023136"/>
    </source>
</evidence>
<feature type="transmembrane region" description="Helical" evidence="6">
    <location>
        <begin position="58"/>
        <end position="84"/>
    </location>
</feature>
<dbReference type="EMBL" id="CP053085">
    <property type="protein sequence ID" value="QJR34252.1"/>
    <property type="molecule type" value="Genomic_DNA"/>
</dbReference>
<keyword evidence="2" id="KW-1003">Cell membrane</keyword>
<evidence type="ECO:0000256" key="3">
    <source>
        <dbReference type="ARBA" id="ARBA00022692"/>
    </source>
</evidence>
<accession>A0A6M4IML1</accession>
<sequence>MSRRFITPLDRYVAAEFTRIFTITTLGFPVLVFVIDLVDNLRKYTERKLALKAVALSYVYWIPDTLFMVLPAAVLFATVFSIGTFTRYSEITAAKASGISFYRFIAPILFMSMVAMGIDVVFAEIAPPANAQRLKLLAGKGQDRDNNRYNFAFASETGRVYRIYTLDVKQRFVENMEIEERGSAKRPGLLVAAKNATWYDNRGWVLKSGIVHMVPNDSTDRAVAYDSLVDRHFTEKPQDLQATERQPSEMNFADLTRFITALERSGADVNLLRVERMLKLAIPVTCLIIALFGAPLATSSQRGGAAYGIAVSLATTILFLVLIQLTKAIGGKGLMPPDLAAWVPNVACGLFALVLLYRVRT</sequence>
<dbReference type="RefSeq" id="WP_171223678.1">
    <property type="nucleotide sequence ID" value="NZ_CP053085.1"/>
</dbReference>
<dbReference type="Pfam" id="PF03739">
    <property type="entry name" value="LptF_LptG"/>
    <property type="match status" value="1"/>
</dbReference>
<dbReference type="GO" id="GO:0015920">
    <property type="term" value="P:lipopolysaccharide transport"/>
    <property type="evidence" value="ECO:0007669"/>
    <property type="project" value="TreeGrafter"/>
</dbReference>
<feature type="transmembrane region" description="Helical" evidence="6">
    <location>
        <begin position="20"/>
        <end position="38"/>
    </location>
</feature>
<gene>
    <name evidence="7" type="ORF">HKW67_01320</name>
</gene>
<dbReference type="GO" id="GO:0043190">
    <property type="term" value="C:ATP-binding cassette (ABC) transporter complex"/>
    <property type="evidence" value="ECO:0007669"/>
    <property type="project" value="TreeGrafter"/>
</dbReference>
<keyword evidence="5 6" id="KW-0472">Membrane</keyword>
<dbReference type="Proteomes" id="UP000500938">
    <property type="component" value="Chromosome"/>
</dbReference>
<dbReference type="PANTHER" id="PTHR33529:SF6">
    <property type="entry name" value="YJGP_YJGQ FAMILY PERMEASE"/>
    <property type="match status" value="1"/>
</dbReference>
<reference evidence="7 8" key="1">
    <citation type="submission" date="2020-05" db="EMBL/GenBank/DDBJ databases">
        <title>Complete genome sequence of Gemmatimonas greenlandica TET16.</title>
        <authorList>
            <person name="Zeng Y."/>
        </authorList>
    </citation>
    <scope>NUCLEOTIDE SEQUENCE [LARGE SCALE GENOMIC DNA]</scope>
    <source>
        <strain evidence="7 8">TET16</strain>
    </source>
</reference>
<evidence type="ECO:0000256" key="2">
    <source>
        <dbReference type="ARBA" id="ARBA00022475"/>
    </source>
</evidence>
<keyword evidence="4 6" id="KW-1133">Transmembrane helix</keyword>
<dbReference type="InterPro" id="IPR005495">
    <property type="entry name" value="LptG/LptF_permease"/>
</dbReference>
<comment type="subcellular location">
    <subcellularLocation>
        <location evidence="1">Cell membrane</location>
        <topology evidence="1">Multi-pass membrane protein</topology>
    </subcellularLocation>
</comment>
<feature type="transmembrane region" description="Helical" evidence="6">
    <location>
        <begin position="339"/>
        <end position="359"/>
    </location>
</feature>
<organism evidence="7 8">
    <name type="scientific">Gemmatimonas groenlandica</name>
    <dbReference type="NCBI Taxonomy" id="2732249"/>
    <lineage>
        <taxon>Bacteria</taxon>
        <taxon>Pseudomonadati</taxon>
        <taxon>Gemmatimonadota</taxon>
        <taxon>Gemmatimonadia</taxon>
        <taxon>Gemmatimonadales</taxon>
        <taxon>Gemmatimonadaceae</taxon>
        <taxon>Gemmatimonas</taxon>
    </lineage>
</organism>
<protein>
    <submittedName>
        <fullName evidence="7">YjgP/YjgQ family permease</fullName>
    </submittedName>
</protein>
<evidence type="ECO:0000313" key="7">
    <source>
        <dbReference type="EMBL" id="QJR34252.1"/>
    </source>
</evidence>
<keyword evidence="3 6" id="KW-0812">Transmembrane</keyword>
<evidence type="ECO:0000256" key="4">
    <source>
        <dbReference type="ARBA" id="ARBA00022989"/>
    </source>
</evidence>
<dbReference type="KEGG" id="ggr:HKW67_01320"/>
<evidence type="ECO:0000256" key="6">
    <source>
        <dbReference type="SAM" id="Phobius"/>
    </source>
</evidence>
<dbReference type="AlphaFoldDB" id="A0A6M4IML1"/>
<feature type="transmembrane region" description="Helical" evidence="6">
    <location>
        <begin position="280"/>
        <end position="298"/>
    </location>
</feature>
<name>A0A6M4IML1_9BACT</name>
<dbReference type="PANTHER" id="PTHR33529">
    <property type="entry name" value="SLR0882 PROTEIN-RELATED"/>
    <property type="match status" value="1"/>
</dbReference>
<keyword evidence="8" id="KW-1185">Reference proteome</keyword>
<evidence type="ECO:0000256" key="1">
    <source>
        <dbReference type="ARBA" id="ARBA00004651"/>
    </source>
</evidence>